<sequence>MPAHLSSPVVSAAPAAPAVAFPGPTQSVLRRRSVGMLSTFPPRLCGLATFAGALSDALERSALTVVRVAVDDVRTPAIGVDARLMNGRRSSVLGAAEVLSDCDVAIVQHEFGIFGGRDGDEVIELLDALTIPSIVVLHSVPAAPTDHQRRVLEAVCDAASQVVVMTFAAGDRLLSSYDVDPTPVVMVPHGATLPDRSDPPPHPSLGTGPLHLLTWGLLGRGKGIEHVVTALAELRDVRPRVRYTVAGATHPNVFASEGNRYRDSLMRRSWALGVAGSVDFDDRYRDVPALMRFVASCSAVVLPYDSRDQATSGVLVDAIAAGRPVVATAFPHAIEMLSDGAGIVVPHRDPAALAAAVRSLVDDPALLHEMSSRAQALAPDLSWDAVGARYVDLCAGLLSTAVGTVS</sequence>
<organism evidence="2">
    <name type="scientific">freshwater metagenome</name>
    <dbReference type="NCBI Taxonomy" id="449393"/>
    <lineage>
        <taxon>unclassified sequences</taxon>
        <taxon>metagenomes</taxon>
        <taxon>ecological metagenomes</taxon>
    </lineage>
</organism>
<dbReference type="SUPFAM" id="SSF53756">
    <property type="entry name" value="UDP-Glycosyltransferase/glycogen phosphorylase"/>
    <property type="match status" value="1"/>
</dbReference>
<dbReference type="PANTHER" id="PTHR12526">
    <property type="entry name" value="GLYCOSYLTRANSFERASE"/>
    <property type="match status" value="1"/>
</dbReference>
<dbReference type="InterPro" id="IPR001296">
    <property type="entry name" value="Glyco_trans_1"/>
</dbReference>
<evidence type="ECO:0000259" key="1">
    <source>
        <dbReference type="Pfam" id="PF00534"/>
    </source>
</evidence>
<reference evidence="2" key="1">
    <citation type="submission" date="2020-05" db="EMBL/GenBank/DDBJ databases">
        <authorList>
            <person name="Chiriac C."/>
            <person name="Salcher M."/>
            <person name="Ghai R."/>
            <person name="Kavagutti S V."/>
        </authorList>
    </citation>
    <scope>NUCLEOTIDE SEQUENCE</scope>
</reference>
<dbReference type="EMBL" id="CAEZSR010000046">
    <property type="protein sequence ID" value="CAB4557493.1"/>
    <property type="molecule type" value="Genomic_DNA"/>
</dbReference>
<dbReference type="PANTHER" id="PTHR12526:SF572">
    <property type="entry name" value="BLL5144 PROTEIN"/>
    <property type="match status" value="1"/>
</dbReference>
<accession>A0A6J6D594</accession>
<dbReference type="AlphaFoldDB" id="A0A6J6D594"/>
<feature type="domain" description="Glycosyl transferase family 1" evidence="1">
    <location>
        <begin position="212"/>
        <end position="375"/>
    </location>
</feature>
<protein>
    <submittedName>
        <fullName evidence="2">Unannotated protein</fullName>
    </submittedName>
</protein>
<dbReference type="Pfam" id="PF00534">
    <property type="entry name" value="Glycos_transf_1"/>
    <property type="match status" value="1"/>
</dbReference>
<evidence type="ECO:0000313" key="2">
    <source>
        <dbReference type="EMBL" id="CAB4557493.1"/>
    </source>
</evidence>
<proteinExistence type="predicted"/>
<name>A0A6J6D594_9ZZZZ</name>
<gene>
    <name evidence="2" type="ORF">UFOPK1493_01511</name>
</gene>
<dbReference type="Gene3D" id="3.40.50.2000">
    <property type="entry name" value="Glycogen Phosphorylase B"/>
    <property type="match status" value="2"/>
</dbReference>
<dbReference type="GO" id="GO:0016757">
    <property type="term" value="F:glycosyltransferase activity"/>
    <property type="evidence" value="ECO:0007669"/>
    <property type="project" value="InterPro"/>
</dbReference>